<feature type="transmembrane region" description="Helical" evidence="7">
    <location>
        <begin position="47"/>
        <end position="65"/>
    </location>
</feature>
<feature type="domain" description="Concentrative nucleoside transporter C-terminal" evidence="9">
    <location>
        <begin position="346"/>
        <end position="553"/>
    </location>
</feature>
<feature type="transmembrane region" description="Helical" evidence="7">
    <location>
        <begin position="184"/>
        <end position="203"/>
    </location>
</feature>
<keyword evidence="3" id="KW-1003">Cell membrane</keyword>
<dbReference type="EMBL" id="JARQZJ010000092">
    <property type="protein sequence ID" value="KAK9884281.1"/>
    <property type="molecule type" value="Genomic_DNA"/>
</dbReference>
<comment type="caution">
    <text evidence="11">The sequence shown here is derived from an EMBL/GenBank/DDBJ whole genome shotgun (WGS) entry which is preliminary data.</text>
</comment>
<feature type="transmembrane region" description="Helical" evidence="7">
    <location>
        <begin position="533"/>
        <end position="556"/>
    </location>
</feature>
<comment type="similarity">
    <text evidence="2">Belongs to the concentrative nucleoside transporter (CNT) (TC 2.A.41) family.</text>
</comment>
<evidence type="ECO:0000259" key="8">
    <source>
        <dbReference type="Pfam" id="PF01773"/>
    </source>
</evidence>
<organism evidence="11 12">
    <name type="scientific">Henosepilachna vigintioctopunctata</name>
    <dbReference type="NCBI Taxonomy" id="420089"/>
    <lineage>
        <taxon>Eukaryota</taxon>
        <taxon>Metazoa</taxon>
        <taxon>Ecdysozoa</taxon>
        <taxon>Arthropoda</taxon>
        <taxon>Hexapoda</taxon>
        <taxon>Insecta</taxon>
        <taxon>Pterygota</taxon>
        <taxon>Neoptera</taxon>
        <taxon>Endopterygota</taxon>
        <taxon>Coleoptera</taxon>
        <taxon>Polyphaga</taxon>
        <taxon>Cucujiformia</taxon>
        <taxon>Coccinelloidea</taxon>
        <taxon>Coccinellidae</taxon>
        <taxon>Epilachninae</taxon>
        <taxon>Epilachnini</taxon>
        <taxon>Henosepilachna</taxon>
    </lineage>
</organism>
<keyword evidence="6 7" id="KW-0472">Membrane</keyword>
<keyword evidence="12" id="KW-1185">Reference proteome</keyword>
<evidence type="ECO:0000313" key="12">
    <source>
        <dbReference type="Proteomes" id="UP001431783"/>
    </source>
</evidence>
<protein>
    <recommendedName>
        <fullName evidence="13">Sodium/nucleoside cotransporter</fullName>
    </recommendedName>
</protein>
<dbReference type="GO" id="GO:0005886">
    <property type="term" value="C:plasma membrane"/>
    <property type="evidence" value="ECO:0007669"/>
    <property type="project" value="UniProtKB-SubCell"/>
</dbReference>
<dbReference type="InterPro" id="IPR008276">
    <property type="entry name" value="C_nuclsd_transpt"/>
</dbReference>
<feature type="transmembrane region" description="Helical" evidence="7">
    <location>
        <begin position="153"/>
        <end position="172"/>
    </location>
</feature>
<dbReference type="GO" id="GO:0005415">
    <property type="term" value="F:nucleoside:sodium symporter activity"/>
    <property type="evidence" value="ECO:0007669"/>
    <property type="project" value="TreeGrafter"/>
</dbReference>
<name>A0AAW1UWU1_9CUCU</name>
<dbReference type="Pfam" id="PF07670">
    <property type="entry name" value="Gate"/>
    <property type="match status" value="1"/>
</dbReference>
<feature type="domain" description="Nucleoside transporter/FeoB GTPase Gate" evidence="10">
    <location>
        <begin position="250"/>
        <end position="340"/>
    </location>
</feature>
<dbReference type="InterPro" id="IPR002668">
    <property type="entry name" value="CNT_N_dom"/>
</dbReference>
<evidence type="ECO:0008006" key="13">
    <source>
        <dbReference type="Google" id="ProtNLM"/>
    </source>
</evidence>
<feature type="transmembrane region" description="Helical" evidence="7">
    <location>
        <begin position="498"/>
        <end position="521"/>
    </location>
</feature>
<feature type="domain" description="Concentrative nucleoside transporter N-terminal" evidence="8">
    <location>
        <begin position="160"/>
        <end position="232"/>
    </location>
</feature>
<keyword evidence="4 7" id="KW-0812">Transmembrane</keyword>
<evidence type="ECO:0000256" key="3">
    <source>
        <dbReference type="ARBA" id="ARBA00022475"/>
    </source>
</evidence>
<evidence type="ECO:0000259" key="9">
    <source>
        <dbReference type="Pfam" id="PF07662"/>
    </source>
</evidence>
<dbReference type="Proteomes" id="UP001431783">
    <property type="component" value="Unassembled WGS sequence"/>
</dbReference>
<dbReference type="PANTHER" id="PTHR10590">
    <property type="entry name" value="SODIUM/NUCLEOSIDE COTRANSPORTER"/>
    <property type="match status" value="1"/>
</dbReference>
<evidence type="ECO:0000256" key="5">
    <source>
        <dbReference type="ARBA" id="ARBA00022989"/>
    </source>
</evidence>
<evidence type="ECO:0000256" key="4">
    <source>
        <dbReference type="ARBA" id="ARBA00022692"/>
    </source>
</evidence>
<evidence type="ECO:0000259" key="10">
    <source>
        <dbReference type="Pfam" id="PF07670"/>
    </source>
</evidence>
<evidence type="ECO:0000313" key="11">
    <source>
        <dbReference type="EMBL" id="KAK9884281.1"/>
    </source>
</evidence>
<dbReference type="Pfam" id="PF07662">
    <property type="entry name" value="Nucleos_tra2_C"/>
    <property type="match status" value="1"/>
</dbReference>
<dbReference type="Pfam" id="PF01773">
    <property type="entry name" value="Nucleos_tra2_N"/>
    <property type="match status" value="1"/>
</dbReference>
<feature type="transmembrane region" description="Helical" evidence="7">
    <location>
        <begin position="402"/>
        <end position="420"/>
    </location>
</feature>
<proteinExistence type="inferred from homology"/>
<accession>A0AAW1UWU1</accession>
<feature type="transmembrane region" description="Helical" evidence="7">
    <location>
        <begin position="85"/>
        <end position="116"/>
    </location>
</feature>
<dbReference type="InterPro" id="IPR011657">
    <property type="entry name" value="CNT_C_dom"/>
</dbReference>
<comment type="subcellular location">
    <subcellularLocation>
        <location evidence="1">Cell membrane</location>
        <topology evidence="1">Multi-pass membrane protein</topology>
    </subcellularLocation>
</comment>
<feature type="transmembrane region" description="Helical" evidence="7">
    <location>
        <begin position="248"/>
        <end position="264"/>
    </location>
</feature>
<evidence type="ECO:0000256" key="2">
    <source>
        <dbReference type="ARBA" id="ARBA00009033"/>
    </source>
</evidence>
<dbReference type="InterPro" id="IPR011642">
    <property type="entry name" value="Gate_dom"/>
</dbReference>
<evidence type="ECO:0000256" key="6">
    <source>
        <dbReference type="ARBA" id="ARBA00023136"/>
    </source>
</evidence>
<feature type="transmembrane region" description="Helical" evidence="7">
    <location>
        <begin position="317"/>
        <end position="337"/>
    </location>
</feature>
<evidence type="ECO:0000256" key="7">
    <source>
        <dbReference type="SAM" id="Phobius"/>
    </source>
</evidence>
<gene>
    <name evidence="11" type="ORF">WA026_005233</name>
</gene>
<sequence length="563" mass="62301">MISKSSVHLNKRDYPNYGSTIKEVSNEDKFKVQKEEQKLCELKIRSIIKSIFLLLSIGFFLWVVYYQVFVQKSNIGTTLCNGFGFLIIIYGLFASCIIYNYLVGPFLVPLIEFYIWTPVEVLFRKSRYAALTFYVLFFSGIFLFLIYDTKGDRLRLISLLGISFFLLLGYIFSPFKSHIKWTTVINGMVLQFSLALLIIKWAPGGALFNCVGNKVTAFLGYSVQGAAFVYGDVSVYQQGVLAFKTLSAVYYLGFCINILYYYGLMQKFVASLGRLLMFWFGTSICESVNSAANIFLSMTEAPLLLKPFLDHLTDSELHNIMTCGFATTSGTVLATFISYGADATTLITASVMSAPSALVYSKLMYPEKEEPEITQDNVNITYIPYDSLLEAAITGALDGVKMVLHIIAGIIACLSFVYFLNGVLTWMGALVGYTTADDAWTINAFAGKLFIPIAFLLGVPIEDCEKVGQLIGIKTMVNEFVAFQTMSTMNLQPKSKTIVTFVLCGFANPSAIGIMISGLTALVPRKRAQITRLVFRAAISGAIVSCMTACIAGVLIPTNQKTQ</sequence>
<dbReference type="AlphaFoldDB" id="A0AAW1UWU1"/>
<keyword evidence="5 7" id="KW-1133">Transmembrane helix</keyword>
<feature type="transmembrane region" description="Helical" evidence="7">
    <location>
        <begin position="276"/>
        <end position="296"/>
    </location>
</feature>
<dbReference type="PANTHER" id="PTHR10590:SF4">
    <property type="entry name" value="SOLUTE CARRIER FAMILY 28 MEMBER 3"/>
    <property type="match status" value="1"/>
</dbReference>
<feature type="transmembrane region" description="Helical" evidence="7">
    <location>
        <begin position="128"/>
        <end position="147"/>
    </location>
</feature>
<reference evidence="11 12" key="1">
    <citation type="submission" date="2023-03" db="EMBL/GenBank/DDBJ databases">
        <title>Genome insight into feeding habits of ladybird beetles.</title>
        <authorList>
            <person name="Li H.-S."/>
            <person name="Huang Y.-H."/>
            <person name="Pang H."/>
        </authorList>
    </citation>
    <scope>NUCLEOTIDE SEQUENCE [LARGE SCALE GENOMIC DNA]</scope>
    <source>
        <strain evidence="11">SYSU_2023b</strain>
        <tissue evidence="11">Whole body</tissue>
    </source>
</reference>
<feature type="transmembrane region" description="Helical" evidence="7">
    <location>
        <begin position="215"/>
        <end position="236"/>
    </location>
</feature>
<evidence type="ECO:0000256" key="1">
    <source>
        <dbReference type="ARBA" id="ARBA00004651"/>
    </source>
</evidence>